<dbReference type="AlphaFoldDB" id="A0A8X6XK19"/>
<protein>
    <submittedName>
        <fullName evidence="1">Uncharacterized protein</fullName>
    </submittedName>
</protein>
<reference evidence="1" key="1">
    <citation type="submission" date="2020-08" db="EMBL/GenBank/DDBJ databases">
        <title>Multicomponent nature underlies the extraordinary mechanical properties of spider dragline silk.</title>
        <authorList>
            <person name="Kono N."/>
            <person name="Nakamura H."/>
            <person name="Mori M."/>
            <person name="Yoshida Y."/>
            <person name="Ohtoshi R."/>
            <person name="Malay A.D."/>
            <person name="Moran D.A.P."/>
            <person name="Tomita M."/>
            <person name="Numata K."/>
            <person name="Arakawa K."/>
        </authorList>
    </citation>
    <scope>NUCLEOTIDE SEQUENCE</scope>
</reference>
<dbReference type="EMBL" id="BMAV01009964">
    <property type="protein sequence ID" value="GFY54621.1"/>
    <property type="molecule type" value="Genomic_DNA"/>
</dbReference>
<organism evidence="1 2">
    <name type="scientific">Trichonephila inaurata madagascariensis</name>
    <dbReference type="NCBI Taxonomy" id="2747483"/>
    <lineage>
        <taxon>Eukaryota</taxon>
        <taxon>Metazoa</taxon>
        <taxon>Ecdysozoa</taxon>
        <taxon>Arthropoda</taxon>
        <taxon>Chelicerata</taxon>
        <taxon>Arachnida</taxon>
        <taxon>Araneae</taxon>
        <taxon>Araneomorphae</taxon>
        <taxon>Entelegynae</taxon>
        <taxon>Araneoidea</taxon>
        <taxon>Nephilidae</taxon>
        <taxon>Trichonephila</taxon>
        <taxon>Trichonephila inaurata</taxon>
    </lineage>
</organism>
<sequence length="97" mass="11430">MDTTWHLPYGYFKPYGLLRFYEPDTWTTFEILLMNWSMVNSTTEQLDSIGQTFEIILLDTSNLRVGLRLTPPLDNINSISLVHELHLKLLFWTPQNL</sequence>
<keyword evidence="2" id="KW-1185">Reference proteome</keyword>
<gene>
    <name evidence="1" type="ORF">TNIN_338211</name>
</gene>
<name>A0A8X6XK19_9ARAC</name>
<accession>A0A8X6XK19</accession>
<proteinExistence type="predicted"/>
<evidence type="ECO:0000313" key="1">
    <source>
        <dbReference type="EMBL" id="GFY54621.1"/>
    </source>
</evidence>
<dbReference type="Proteomes" id="UP000886998">
    <property type="component" value="Unassembled WGS sequence"/>
</dbReference>
<comment type="caution">
    <text evidence="1">The sequence shown here is derived from an EMBL/GenBank/DDBJ whole genome shotgun (WGS) entry which is preliminary data.</text>
</comment>
<evidence type="ECO:0000313" key="2">
    <source>
        <dbReference type="Proteomes" id="UP000886998"/>
    </source>
</evidence>